<accession>A0AAP0JVT6</accession>
<comment type="caution">
    <text evidence="1">The sequence shown here is derived from an EMBL/GenBank/DDBJ whole genome shotgun (WGS) entry which is preliminary data.</text>
</comment>
<dbReference type="AlphaFoldDB" id="A0AAP0JVT6"/>
<gene>
    <name evidence="1" type="ORF">Scep_010822</name>
</gene>
<name>A0AAP0JVT6_9MAGN</name>
<sequence>MKRMSLRTSIMVLSKKKESRTIHGTSECGEPKSMNLAFVIDSRVTGVS</sequence>
<evidence type="ECO:0000313" key="1">
    <source>
        <dbReference type="EMBL" id="KAK9141141.1"/>
    </source>
</evidence>
<keyword evidence="2" id="KW-1185">Reference proteome</keyword>
<dbReference type="Proteomes" id="UP001419268">
    <property type="component" value="Unassembled WGS sequence"/>
</dbReference>
<protein>
    <submittedName>
        <fullName evidence="1">Uncharacterized protein</fullName>
    </submittedName>
</protein>
<dbReference type="EMBL" id="JBBNAG010000004">
    <property type="protein sequence ID" value="KAK9141141.1"/>
    <property type="molecule type" value="Genomic_DNA"/>
</dbReference>
<reference evidence="1 2" key="1">
    <citation type="submission" date="2024-01" db="EMBL/GenBank/DDBJ databases">
        <title>Genome assemblies of Stephania.</title>
        <authorList>
            <person name="Yang L."/>
        </authorList>
    </citation>
    <scope>NUCLEOTIDE SEQUENCE [LARGE SCALE GENOMIC DNA]</scope>
    <source>
        <strain evidence="1">JXDWG</strain>
        <tissue evidence="1">Leaf</tissue>
    </source>
</reference>
<organism evidence="1 2">
    <name type="scientific">Stephania cephalantha</name>
    <dbReference type="NCBI Taxonomy" id="152367"/>
    <lineage>
        <taxon>Eukaryota</taxon>
        <taxon>Viridiplantae</taxon>
        <taxon>Streptophyta</taxon>
        <taxon>Embryophyta</taxon>
        <taxon>Tracheophyta</taxon>
        <taxon>Spermatophyta</taxon>
        <taxon>Magnoliopsida</taxon>
        <taxon>Ranunculales</taxon>
        <taxon>Menispermaceae</taxon>
        <taxon>Menispermoideae</taxon>
        <taxon>Cissampelideae</taxon>
        <taxon>Stephania</taxon>
    </lineage>
</organism>
<proteinExistence type="predicted"/>
<evidence type="ECO:0000313" key="2">
    <source>
        <dbReference type="Proteomes" id="UP001419268"/>
    </source>
</evidence>